<evidence type="ECO:0000313" key="2">
    <source>
        <dbReference type="Proteomes" id="UP000030634"/>
    </source>
</evidence>
<protein>
    <submittedName>
        <fullName evidence="1">Uncharacterized protein</fullName>
    </submittedName>
</protein>
<dbReference type="KEGG" id="dsw:QR90_04920"/>
<dbReference type="EMBL" id="CP010028">
    <property type="protein sequence ID" value="AIZ44573.1"/>
    <property type="molecule type" value="Genomic_DNA"/>
</dbReference>
<name>A0A0A7KJ49_9DEIO</name>
<dbReference type="Proteomes" id="UP000030634">
    <property type="component" value="Chromosome"/>
</dbReference>
<reference evidence="2" key="1">
    <citation type="submission" date="2014-11" db="EMBL/GenBank/DDBJ databases">
        <title>Hymenobacter sp. DG25B genome submission.</title>
        <authorList>
            <person name="Jung H.-Y."/>
            <person name="Kim M.K."/>
            <person name="Srinivasan S."/>
            <person name="Lim S."/>
        </authorList>
    </citation>
    <scope>NUCLEOTIDE SEQUENCE [LARGE SCALE GENOMIC DNA]</scope>
    <source>
        <strain evidence="2">DY59</strain>
    </source>
</reference>
<accession>A0A0A7KJ49</accession>
<evidence type="ECO:0000313" key="1">
    <source>
        <dbReference type="EMBL" id="AIZ44573.1"/>
    </source>
</evidence>
<dbReference type="HOGENOM" id="CLU_613533_0_0_0"/>
<sequence>MHERRQLEQELADLGLREFDTSRPSGSVAGRIIGLLIPPPTLGFEFDVHYGLLKEVVDAAGKTMPAIGAQMTSHSDGADGFRVKRDGPRLEIATRPFQVTDAGAKELAATTTGILTFAQELGAGCKAAMAQAIAVPGVLGQPRPFTHPKTLTAGLPLVRLPVRSRFDPKNCSVWASPQATLTIPLSSVNALVNEIRGSLKGGMALTGGTTARMGLQSEALFRAQGAVNRLRRTLTTQKPPLSLSDGRTVNTATFTENLTGFLILLASYLWTSELPYHFSEPKPRDYEPFAKAYLPVNVKAPFSEIFSKLLSTEEQLLFREVFAVGPARARLFGLARRGATAADGTRHLFPPGRQELGEASVHRRQKLEFGSVPTWDDLVEHTLNAGHNGWGDRLMVPLSKKIDLSKTFPRVALELRRIGFAAMFDRDWDRFMKRVFKLVAKLNPLP</sequence>
<organism evidence="1 2">
    <name type="scientific">Deinococcus radiopugnans</name>
    <dbReference type="NCBI Taxonomy" id="57497"/>
    <lineage>
        <taxon>Bacteria</taxon>
        <taxon>Thermotogati</taxon>
        <taxon>Deinococcota</taxon>
        <taxon>Deinococci</taxon>
        <taxon>Deinococcales</taxon>
        <taxon>Deinococcaceae</taxon>
        <taxon>Deinococcus</taxon>
    </lineage>
</organism>
<proteinExistence type="predicted"/>
<gene>
    <name evidence="1" type="ORF">QR90_04920</name>
</gene>
<dbReference type="AlphaFoldDB" id="A0A0A7KJ49"/>
<dbReference type="RefSeq" id="WP_039682675.1">
    <property type="nucleotide sequence ID" value="NZ_CP010028.1"/>
</dbReference>